<evidence type="ECO:0000259" key="1">
    <source>
        <dbReference type="PROSITE" id="PS50943"/>
    </source>
</evidence>
<gene>
    <name evidence="2" type="ORF">HDA43_001082</name>
</gene>
<dbReference type="SUPFAM" id="SSF47413">
    <property type="entry name" value="lambda repressor-like DNA-binding domains"/>
    <property type="match status" value="1"/>
</dbReference>
<dbReference type="CDD" id="cd00093">
    <property type="entry name" value="HTH_XRE"/>
    <property type="match status" value="1"/>
</dbReference>
<dbReference type="SMART" id="SM00530">
    <property type="entry name" value="HTH_XRE"/>
    <property type="match status" value="1"/>
</dbReference>
<feature type="domain" description="HTH cro/C1-type" evidence="1">
    <location>
        <begin position="18"/>
        <end position="72"/>
    </location>
</feature>
<dbReference type="RefSeq" id="WP_312873025.1">
    <property type="nucleotide sequence ID" value="NZ_JACCCO010000001.1"/>
</dbReference>
<evidence type="ECO:0000313" key="2">
    <source>
        <dbReference type="EMBL" id="NYF38923.1"/>
    </source>
</evidence>
<dbReference type="EMBL" id="JACCCO010000001">
    <property type="protein sequence ID" value="NYF38923.1"/>
    <property type="molecule type" value="Genomic_DNA"/>
</dbReference>
<dbReference type="AlphaFoldDB" id="A0A852UUK0"/>
<protein>
    <submittedName>
        <fullName evidence="2">Transcriptional regulator with XRE-family HTH domain</fullName>
    </submittedName>
</protein>
<dbReference type="PANTHER" id="PTHR43236:SF2">
    <property type="entry name" value="BLL0069 PROTEIN"/>
    <property type="match status" value="1"/>
</dbReference>
<dbReference type="GO" id="GO:0003677">
    <property type="term" value="F:DNA binding"/>
    <property type="evidence" value="ECO:0007669"/>
    <property type="project" value="InterPro"/>
</dbReference>
<dbReference type="PANTHER" id="PTHR43236">
    <property type="entry name" value="ANTITOXIN HIGA1"/>
    <property type="match status" value="1"/>
</dbReference>
<dbReference type="InterPro" id="IPR052345">
    <property type="entry name" value="Rad_response_metalloprotease"/>
</dbReference>
<dbReference type="Gene3D" id="1.10.260.40">
    <property type="entry name" value="lambda repressor-like DNA-binding domains"/>
    <property type="match status" value="1"/>
</dbReference>
<dbReference type="Proteomes" id="UP000576393">
    <property type="component" value="Unassembled WGS sequence"/>
</dbReference>
<comment type="caution">
    <text evidence="2">The sequence shown here is derived from an EMBL/GenBank/DDBJ whole genome shotgun (WGS) entry which is preliminary data.</text>
</comment>
<proteinExistence type="predicted"/>
<dbReference type="Pfam" id="PF13560">
    <property type="entry name" value="HTH_31"/>
    <property type="match status" value="1"/>
</dbReference>
<accession>A0A852UUK0</accession>
<keyword evidence="3" id="KW-1185">Reference proteome</keyword>
<evidence type="ECO:0000313" key="3">
    <source>
        <dbReference type="Proteomes" id="UP000576393"/>
    </source>
</evidence>
<name>A0A852UUK0_9ACTN</name>
<reference evidence="2 3" key="1">
    <citation type="submission" date="2020-07" db="EMBL/GenBank/DDBJ databases">
        <title>Sequencing the genomes of 1000 actinobacteria strains.</title>
        <authorList>
            <person name="Klenk H.-P."/>
        </authorList>
    </citation>
    <scope>NUCLEOTIDE SEQUENCE [LARGE SCALE GENOMIC DNA]</scope>
    <source>
        <strain evidence="2 3">DSM 45763</strain>
    </source>
</reference>
<dbReference type="PROSITE" id="PS50943">
    <property type="entry name" value="HTH_CROC1"/>
    <property type="match status" value="1"/>
</dbReference>
<dbReference type="InterPro" id="IPR001387">
    <property type="entry name" value="Cro/C1-type_HTH"/>
</dbReference>
<dbReference type="InterPro" id="IPR010982">
    <property type="entry name" value="Lambda_DNA-bd_dom_sf"/>
</dbReference>
<sequence length="80" mass="8772">MAEAYETTRLAYHLGRTVRAMREKRGWSQSDLAREAGMTQPAVARFEVGGTVPTPPVIERLAHALGTEIEVRLTPRAPAA</sequence>
<organism evidence="2 3">
    <name type="scientific">Streptosporangium sandarakinum</name>
    <dbReference type="NCBI Taxonomy" id="1260955"/>
    <lineage>
        <taxon>Bacteria</taxon>
        <taxon>Bacillati</taxon>
        <taxon>Actinomycetota</taxon>
        <taxon>Actinomycetes</taxon>
        <taxon>Streptosporangiales</taxon>
        <taxon>Streptosporangiaceae</taxon>
        <taxon>Streptosporangium</taxon>
    </lineage>
</organism>